<dbReference type="Pfam" id="PF00903">
    <property type="entry name" value="Glyoxalase"/>
    <property type="match status" value="1"/>
</dbReference>
<evidence type="ECO:0000259" key="1">
    <source>
        <dbReference type="PROSITE" id="PS51819"/>
    </source>
</evidence>
<dbReference type="Proteomes" id="UP000677913">
    <property type="component" value="Unassembled WGS sequence"/>
</dbReference>
<dbReference type="AlphaFoldDB" id="A0A8J8BEH7"/>
<dbReference type="SUPFAM" id="SSF54593">
    <property type="entry name" value="Glyoxalase/Bleomycin resistance protein/Dihydroxybiphenyl dioxygenase"/>
    <property type="match status" value="1"/>
</dbReference>
<evidence type="ECO:0000313" key="2">
    <source>
        <dbReference type="EMBL" id="MBS2963759.1"/>
    </source>
</evidence>
<accession>A0A8J8BEH7</accession>
<protein>
    <submittedName>
        <fullName evidence="2">VOC family protein</fullName>
    </submittedName>
</protein>
<dbReference type="Gene3D" id="3.10.180.10">
    <property type="entry name" value="2,3-Dihydroxybiphenyl 1,2-Dioxygenase, domain 1"/>
    <property type="match status" value="1"/>
</dbReference>
<dbReference type="InterPro" id="IPR029068">
    <property type="entry name" value="Glyas_Bleomycin-R_OHBP_Dase"/>
</dbReference>
<gene>
    <name evidence="2" type="ORF">KGA66_11915</name>
</gene>
<evidence type="ECO:0000313" key="3">
    <source>
        <dbReference type="Proteomes" id="UP000677913"/>
    </source>
</evidence>
<keyword evidence="3" id="KW-1185">Reference proteome</keyword>
<dbReference type="PANTHER" id="PTHR36503:SF1">
    <property type="entry name" value="BLR2520 PROTEIN"/>
    <property type="match status" value="1"/>
</dbReference>
<dbReference type="PANTHER" id="PTHR36503">
    <property type="entry name" value="BLR2520 PROTEIN"/>
    <property type="match status" value="1"/>
</dbReference>
<name>A0A8J8BEH7_9ACTN</name>
<dbReference type="RefSeq" id="WP_211467759.1">
    <property type="nucleotide sequence ID" value="NZ_JAGSXH010000034.1"/>
</dbReference>
<dbReference type="EMBL" id="JAGSXH010000034">
    <property type="protein sequence ID" value="MBS2963759.1"/>
    <property type="molecule type" value="Genomic_DNA"/>
</dbReference>
<dbReference type="InterPro" id="IPR037523">
    <property type="entry name" value="VOC_core"/>
</dbReference>
<organism evidence="2 3">
    <name type="scientific">Actinocrinis puniceicyclus</name>
    <dbReference type="NCBI Taxonomy" id="977794"/>
    <lineage>
        <taxon>Bacteria</taxon>
        <taxon>Bacillati</taxon>
        <taxon>Actinomycetota</taxon>
        <taxon>Actinomycetes</taxon>
        <taxon>Catenulisporales</taxon>
        <taxon>Actinospicaceae</taxon>
        <taxon>Actinocrinis</taxon>
    </lineage>
</organism>
<comment type="caution">
    <text evidence="2">The sequence shown here is derived from an EMBL/GenBank/DDBJ whole genome shotgun (WGS) entry which is preliminary data.</text>
</comment>
<sequence length="147" mass="16198">MQKLPLANTITLGVLDIERERAFYRALGWPLAFDSDDFAVFELRGALLALFPADKLAQDARARAQTEREGIRFAVIISAETPEQVDEMAARVEQAGGRLTKAPTEPEFFDGRDAYFADPEGNYWEIAWAPGENPVTAAARRAAGLTP</sequence>
<reference evidence="2" key="1">
    <citation type="submission" date="2021-04" db="EMBL/GenBank/DDBJ databases">
        <title>Genome based classification of Actinospica acidithermotolerans sp. nov., an actinobacterium isolated from an Indonesian hot spring.</title>
        <authorList>
            <person name="Kusuma A.B."/>
            <person name="Putra K.E."/>
            <person name="Nafisah S."/>
            <person name="Loh J."/>
            <person name="Nouioui I."/>
            <person name="Goodfellow M."/>
        </authorList>
    </citation>
    <scope>NUCLEOTIDE SEQUENCE</scope>
    <source>
        <strain evidence="2">DSM 45618</strain>
    </source>
</reference>
<feature type="domain" description="VOC" evidence="1">
    <location>
        <begin position="6"/>
        <end position="129"/>
    </location>
</feature>
<dbReference type="InterPro" id="IPR004360">
    <property type="entry name" value="Glyas_Fos-R_dOase_dom"/>
</dbReference>
<proteinExistence type="predicted"/>
<dbReference type="PROSITE" id="PS51819">
    <property type="entry name" value="VOC"/>
    <property type="match status" value="1"/>
</dbReference>